<dbReference type="OrthoDB" id="9815466at2"/>
<keyword evidence="1" id="KW-0812">Transmembrane</keyword>
<sequence>MKKSYMILLLVSSLLLSAAAHFFFIKEWLEGRFMIGPNDGLSQMVPFKKFIYDQYTEGNFFYSWEFGLGGGFYSQLSYYFSTSLVFLVTVGIVFLLETMKVIEHPDLIFWADTTLFVSIARLSGIILAATFAFRYMGARLMPAFTGAAIYGLCVMYMRHVIFWEFFSDAMLWLPLIILGTEKIIREGKTGWFIAAWSLSFFDNFYFSYIHLIFLFIYIAFRWLIPLTEQEQPRWKQFRLFFFSGLASFCIGAISFIPAAYGFFNNYRPPYEADIPLFHIQDNILYASKYVILPSILLLFLFIRPLYKVRPFKFFAWLSLFLIVLHFSPLAGSAFNGFSAPQYRWEYILSFTAGGAVAWGLQSLNKIRWKPLLWATGIATIIYVLMEQLMKEAVALDFHREWLLAVSFLLVAALLLFLYVWQKKAWLKLALQVSVLLSCLIVVHEYERLTMSEKFNVGTVSRGFLQSPEYDGAEQRELIEKAKEAETDPFFRIDWMNGLRNNTPIVQDFNGTSLYSSIFNQELLFFYWHNLKIDMGRESVSRYATLGNRANLHSLLQTDYWMREKQKEENAPYGFSPFAETENYIMYKNDWPLPFIRTAQKVFYEEDLEDASPLDREHAMLSGVVLKEKTSQSAPLTREENLINQAGLETKGAAYENNLLQVTEEKGGINIIPPPSASDEGDYYLAFYLKNKEGNGFALTVNDYRTTRKPGDSIYKTNVHSILVRVPKEEKIKLRVPKGTYELKDIELYEEDYEELRAAAAKKAPSPSFEWKNNRITIDYQNGTDEQYMVLPVPFEKGWHLKVNGKKQPIEQANYAFIGIPLQEGDNHIELVYYPPFFFFSVLLSILGLMGAFWLIRRSHEQKTP</sequence>
<feature type="transmembrane region" description="Helical" evidence="1">
    <location>
        <begin position="205"/>
        <end position="227"/>
    </location>
</feature>
<feature type="transmembrane region" description="Helical" evidence="1">
    <location>
        <begin position="139"/>
        <end position="157"/>
    </location>
</feature>
<feature type="transmembrane region" description="Helical" evidence="1">
    <location>
        <begin position="283"/>
        <end position="302"/>
    </location>
</feature>
<organism evidence="2 3">
    <name type="scientific">Bacillus thermotolerans</name>
    <name type="common">Quasibacillus thermotolerans</name>
    <dbReference type="NCBI Taxonomy" id="1221996"/>
    <lineage>
        <taxon>Bacteria</taxon>
        <taxon>Bacillati</taxon>
        <taxon>Bacillota</taxon>
        <taxon>Bacilli</taxon>
        <taxon>Bacillales</taxon>
        <taxon>Bacillaceae</taxon>
        <taxon>Bacillus</taxon>
    </lineage>
</organism>
<evidence type="ECO:0000313" key="2">
    <source>
        <dbReference type="EMBL" id="KKB38798.1"/>
    </source>
</evidence>
<gene>
    <name evidence="2" type="ORF">QY95_02543</name>
</gene>
<dbReference type="STRING" id="1221996.QY95_02543"/>
<keyword evidence="1" id="KW-0472">Membrane</keyword>
<dbReference type="RefSeq" id="WP_039237941.1">
    <property type="nucleotide sequence ID" value="NZ_JWIR02000044.1"/>
</dbReference>
<evidence type="ECO:0008006" key="4">
    <source>
        <dbReference type="Google" id="ProtNLM"/>
    </source>
</evidence>
<dbReference type="PANTHER" id="PTHR38454">
    <property type="entry name" value="INTEGRAL MEMBRANE PROTEIN-RELATED"/>
    <property type="match status" value="1"/>
</dbReference>
<evidence type="ECO:0000313" key="3">
    <source>
        <dbReference type="Proteomes" id="UP000031563"/>
    </source>
</evidence>
<dbReference type="EMBL" id="JWIR02000044">
    <property type="protein sequence ID" value="KKB38798.1"/>
    <property type="molecule type" value="Genomic_DNA"/>
</dbReference>
<keyword evidence="3" id="KW-1185">Reference proteome</keyword>
<comment type="caution">
    <text evidence="2">The sequence shown here is derived from an EMBL/GenBank/DDBJ whole genome shotgun (WGS) entry which is preliminary data.</text>
</comment>
<feature type="transmembrane region" description="Helical" evidence="1">
    <location>
        <begin position="346"/>
        <end position="364"/>
    </location>
</feature>
<feature type="transmembrane region" description="Helical" evidence="1">
    <location>
        <begin position="108"/>
        <end position="133"/>
    </location>
</feature>
<keyword evidence="1" id="KW-1133">Transmembrane helix</keyword>
<dbReference type="PANTHER" id="PTHR38454:SF1">
    <property type="entry name" value="INTEGRAL MEMBRANE PROTEIN"/>
    <property type="match status" value="1"/>
</dbReference>
<name>A0A0F5HZW7_BACTR</name>
<feature type="transmembrane region" description="Helical" evidence="1">
    <location>
        <begin position="836"/>
        <end position="855"/>
    </location>
</feature>
<proteinExistence type="predicted"/>
<accession>A0A0F5HZW7</accession>
<dbReference type="Proteomes" id="UP000031563">
    <property type="component" value="Unassembled WGS sequence"/>
</dbReference>
<evidence type="ECO:0000256" key="1">
    <source>
        <dbReference type="SAM" id="Phobius"/>
    </source>
</evidence>
<feature type="transmembrane region" description="Helical" evidence="1">
    <location>
        <begin position="371"/>
        <end position="389"/>
    </location>
</feature>
<dbReference type="InterPro" id="IPR018580">
    <property type="entry name" value="Uncharacterised_YfhO"/>
</dbReference>
<feature type="transmembrane region" description="Helical" evidence="1">
    <location>
        <begin position="239"/>
        <end position="263"/>
    </location>
</feature>
<feature type="transmembrane region" description="Helical" evidence="1">
    <location>
        <begin position="401"/>
        <end position="420"/>
    </location>
</feature>
<feature type="transmembrane region" description="Helical" evidence="1">
    <location>
        <begin position="314"/>
        <end position="334"/>
    </location>
</feature>
<dbReference type="AlphaFoldDB" id="A0A0F5HZW7"/>
<feature type="transmembrane region" description="Helical" evidence="1">
    <location>
        <begin position="76"/>
        <end position="96"/>
    </location>
</feature>
<dbReference type="Pfam" id="PF09586">
    <property type="entry name" value="YfhO"/>
    <property type="match status" value="1"/>
</dbReference>
<reference evidence="2" key="1">
    <citation type="submission" date="2015-02" db="EMBL/GenBank/DDBJ databases">
        <title>Genome Assembly of Bacillaceae bacterium MTCC 8252.</title>
        <authorList>
            <person name="Verma A."/>
            <person name="Khatri I."/>
            <person name="Mual P."/>
            <person name="Subramanian S."/>
            <person name="Krishnamurthi S."/>
        </authorList>
    </citation>
    <scope>NUCLEOTIDE SEQUENCE [LARGE SCALE GENOMIC DNA]</scope>
    <source>
        <strain evidence="2">MTCC 8252</strain>
    </source>
</reference>
<protein>
    <recommendedName>
        <fullName evidence="4">YfhO family protein</fullName>
    </recommendedName>
</protein>
<feature type="transmembrane region" description="Helical" evidence="1">
    <location>
        <begin position="425"/>
        <end position="443"/>
    </location>
</feature>
<accession>A0A0F5HK29</accession>